<evidence type="ECO:0000256" key="6">
    <source>
        <dbReference type="ARBA" id="ARBA00023136"/>
    </source>
</evidence>
<protein>
    <submittedName>
        <fullName evidence="9">Kef-type K+ transport system, membrane component KefB</fullName>
    </submittedName>
</protein>
<feature type="transmembrane region" description="Helical" evidence="7">
    <location>
        <begin position="177"/>
        <end position="201"/>
    </location>
</feature>
<reference evidence="9 10" key="1">
    <citation type="submission" date="2013-07" db="EMBL/GenBank/DDBJ databases">
        <authorList>
            <consortium name="DOE Joint Genome Institute"/>
            <person name="Reeve W."/>
            <person name="Huntemann M."/>
            <person name="Han J."/>
            <person name="Chen A."/>
            <person name="Kyrpides N."/>
            <person name="Mavromatis K."/>
            <person name="Markowitz V."/>
            <person name="Palaniappan K."/>
            <person name="Ivanova N."/>
            <person name="Schaumberg A."/>
            <person name="Pati A."/>
            <person name="Liolios K."/>
            <person name="Nordberg H.P."/>
            <person name="Cantor M.N."/>
            <person name="Hua S.X."/>
            <person name="Woyke T."/>
        </authorList>
    </citation>
    <scope>NUCLEOTIDE SEQUENCE [LARGE SCALE GENOMIC DNA]</scope>
    <source>
        <strain evidence="9 10">DSM 43889</strain>
    </source>
</reference>
<feature type="transmembrane region" description="Helical" evidence="7">
    <location>
        <begin position="105"/>
        <end position="128"/>
    </location>
</feature>
<keyword evidence="2" id="KW-0813">Transport</keyword>
<feature type="transmembrane region" description="Helical" evidence="7">
    <location>
        <begin position="6"/>
        <end position="27"/>
    </location>
</feature>
<feature type="transmembrane region" description="Helical" evidence="7">
    <location>
        <begin position="73"/>
        <end position="93"/>
    </location>
</feature>
<evidence type="ECO:0000313" key="9">
    <source>
        <dbReference type="EMBL" id="MCP2330676.1"/>
    </source>
</evidence>
<evidence type="ECO:0000313" key="10">
    <source>
        <dbReference type="Proteomes" id="UP000791080"/>
    </source>
</evidence>
<gene>
    <name evidence="9" type="ORF">G443_000946</name>
</gene>
<keyword evidence="6 7" id="KW-0472">Membrane</keyword>
<feature type="transmembrane region" description="Helical" evidence="7">
    <location>
        <begin position="265"/>
        <end position="286"/>
    </location>
</feature>
<dbReference type="Proteomes" id="UP000791080">
    <property type="component" value="Unassembled WGS sequence"/>
</dbReference>
<dbReference type="PANTHER" id="PTHR32468:SF0">
    <property type="entry name" value="K(+)_H(+) ANTIPORTER 1"/>
    <property type="match status" value="1"/>
</dbReference>
<keyword evidence="10" id="KW-1185">Reference proteome</keyword>
<feature type="domain" description="Cation/H+ exchanger transmembrane" evidence="8">
    <location>
        <begin position="22"/>
        <end position="407"/>
    </location>
</feature>
<feature type="transmembrane region" description="Helical" evidence="7">
    <location>
        <begin position="39"/>
        <end position="58"/>
    </location>
</feature>
<organism evidence="9 10">
    <name type="scientific">Actinoalloteichus caeruleus DSM 43889</name>
    <dbReference type="NCBI Taxonomy" id="1120930"/>
    <lineage>
        <taxon>Bacteria</taxon>
        <taxon>Bacillati</taxon>
        <taxon>Actinomycetota</taxon>
        <taxon>Actinomycetes</taxon>
        <taxon>Pseudonocardiales</taxon>
        <taxon>Pseudonocardiaceae</taxon>
        <taxon>Actinoalloteichus</taxon>
        <taxon>Actinoalloteichus cyanogriseus</taxon>
    </lineage>
</organism>
<evidence type="ECO:0000256" key="5">
    <source>
        <dbReference type="ARBA" id="ARBA00023065"/>
    </source>
</evidence>
<reference evidence="9 10" key="2">
    <citation type="submission" date="2022-06" db="EMBL/GenBank/DDBJ databases">
        <title>Genomic Encyclopedia of Type Strains, Phase I: the one thousand microbial genomes (KMG-I) project.</title>
        <authorList>
            <person name="Kyrpides N."/>
        </authorList>
    </citation>
    <scope>NUCLEOTIDE SEQUENCE [LARGE SCALE GENOMIC DNA]</scope>
    <source>
        <strain evidence="9 10">DSM 43889</strain>
    </source>
</reference>
<keyword evidence="3 7" id="KW-0812">Transmembrane</keyword>
<dbReference type="Pfam" id="PF00999">
    <property type="entry name" value="Na_H_Exchanger"/>
    <property type="match status" value="1"/>
</dbReference>
<dbReference type="InterPro" id="IPR050794">
    <property type="entry name" value="CPA2_transporter"/>
</dbReference>
<keyword evidence="5" id="KW-0406">Ion transport</keyword>
<feature type="transmembrane region" description="Helical" evidence="7">
    <location>
        <begin position="319"/>
        <end position="342"/>
    </location>
</feature>
<evidence type="ECO:0000259" key="8">
    <source>
        <dbReference type="Pfam" id="PF00999"/>
    </source>
</evidence>
<comment type="subcellular location">
    <subcellularLocation>
        <location evidence="1">Membrane</location>
        <topology evidence="1">Multi-pass membrane protein</topology>
    </subcellularLocation>
</comment>
<keyword evidence="4 7" id="KW-1133">Transmembrane helix</keyword>
<feature type="transmembrane region" description="Helical" evidence="7">
    <location>
        <begin position="143"/>
        <end position="165"/>
    </location>
</feature>
<dbReference type="InterPro" id="IPR038770">
    <property type="entry name" value="Na+/solute_symporter_sf"/>
</dbReference>
<dbReference type="EMBL" id="AUBJ02000001">
    <property type="protein sequence ID" value="MCP2330676.1"/>
    <property type="molecule type" value="Genomic_DNA"/>
</dbReference>
<feature type="transmembrane region" description="Helical" evidence="7">
    <location>
        <begin position="293"/>
        <end position="313"/>
    </location>
</feature>
<dbReference type="Gene3D" id="1.20.1530.20">
    <property type="match status" value="1"/>
</dbReference>
<name>A0ABT1JEW0_ACTCY</name>
<accession>A0ABT1JEW0</accession>
<feature type="transmembrane region" description="Helical" evidence="7">
    <location>
        <begin position="380"/>
        <end position="404"/>
    </location>
</feature>
<feature type="transmembrane region" description="Helical" evidence="7">
    <location>
        <begin position="240"/>
        <end position="259"/>
    </location>
</feature>
<proteinExistence type="predicted"/>
<dbReference type="RefSeq" id="WP_051314310.1">
    <property type="nucleotide sequence ID" value="NZ_AUBJ02000001.1"/>
</dbReference>
<comment type="caution">
    <text evidence="9">The sequence shown here is derived from an EMBL/GenBank/DDBJ whole genome shotgun (WGS) entry which is preliminary data.</text>
</comment>
<evidence type="ECO:0000256" key="1">
    <source>
        <dbReference type="ARBA" id="ARBA00004141"/>
    </source>
</evidence>
<sequence length="419" mass="42159">MTVWDPILGVLHVVGALAAVLLLAVLGRRLAVLLRQPSVIGEIAAGLLVVPLIGAVAGEDTVSLVLPAPVVEVLHLVGTVGLVLFLVSIVHELGRKDGGLRARSVGWVTVGSLVPALGSGLLLGWWVLSTGDTELRGDAPRPAFLLFVAIAMAVTAVPVLARILVDRRLNGTPVGDLAMSAAVATDMVAWVLLAVAIGLTAGGVGGALVSMLVMAVGIPTALGCRALLRSGGASAWASRFVRSTSLLLALAALGTAVLLEHWGLTAVVGAFLVGLAVPGGGALGGWDGPVGRLATVGRALVPVFFVVAGLDLFSGPSSGFPLGTTVLAVVLGILGKVGGGYLGARLARLPRGEAATFAVLMNTRGLTEIVVLQAGYAAGILSAGLFLVLVAMALVTTAMTGPLLSLLASRRRPAEPATV</sequence>
<dbReference type="PANTHER" id="PTHR32468">
    <property type="entry name" value="CATION/H + ANTIPORTER"/>
    <property type="match status" value="1"/>
</dbReference>
<evidence type="ECO:0000256" key="2">
    <source>
        <dbReference type="ARBA" id="ARBA00022448"/>
    </source>
</evidence>
<evidence type="ECO:0000256" key="3">
    <source>
        <dbReference type="ARBA" id="ARBA00022692"/>
    </source>
</evidence>
<feature type="transmembrane region" description="Helical" evidence="7">
    <location>
        <begin position="207"/>
        <end position="228"/>
    </location>
</feature>
<dbReference type="InterPro" id="IPR006153">
    <property type="entry name" value="Cation/H_exchanger_TM"/>
</dbReference>
<evidence type="ECO:0000256" key="7">
    <source>
        <dbReference type="SAM" id="Phobius"/>
    </source>
</evidence>
<evidence type="ECO:0000256" key="4">
    <source>
        <dbReference type="ARBA" id="ARBA00022989"/>
    </source>
</evidence>